<feature type="domain" description="Berberine/berberine-like" evidence="1">
    <location>
        <begin position="228"/>
        <end position="257"/>
    </location>
</feature>
<reference evidence="2 3" key="1">
    <citation type="submission" date="2018-01" db="EMBL/GenBank/DDBJ databases">
        <title>Draft genome sequence of Nonomuraea sp. KC333.</title>
        <authorList>
            <person name="Sahin N."/>
            <person name="Saygin H."/>
            <person name="Ay H."/>
        </authorList>
    </citation>
    <scope>NUCLEOTIDE SEQUENCE [LARGE SCALE GENOMIC DNA]</scope>
    <source>
        <strain evidence="2 3">KC333</strain>
    </source>
</reference>
<protein>
    <recommendedName>
        <fullName evidence="1">Berberine/berberine-like domain-containing protein</fullName>
    </recommendedName>
</protein>
<dbReference type="GO" id="GO:0016491">
    <property type="term" value="F:oxidoreductase activity"/>
    <property type="evidence" value="ECO:0007669"/>
    <property type="project" value="InterPro"/>
</dbReference>
<dbReference type="GO" id="GO:0050660">
    <property type="term" value="F:flavin adenine dinucleotide binding"/>
    <property type="evidence" value="ECO:0007669"/>
    <property type="project" value="InterPro"/>
</dbReference>
<dbReference type="RefSeq" id="WP_111177459.1">
    <property type="nucleotide sequence ID" value="NZ_POUD01000019.1"/>
</dbReference>
<proteinExistence type="predicted"/>
<name>A0A2W2EA60_9ACTN</name>
<dbReference type="Proteomes" id="UP000249304">
    <property type="component" value="Unassembled WGS sequence"/>
</dbReference>
<keyword evidence="3" id="KW-1185">Reference proteome</keyword>
<dbReference type="InterPro" id="IPR012951">
    <property type="entry name" value="BBE"/>
</dbReference>
<accession>A0A2W2EA60</accession>
<sequence length="260" mass="28465">MVTALEFGLFPVERFYGGGLFFAGEHAARVLHAWREWTTGLPMEATSSIAFLRRPRCPGRRSPCGGRSSRTYGSPPCCRGRRPNAWSRRPCWTRSPARPTAWPVRPHMDAPRPAPWVERSAALRDFPGEAADALLGEIGPDSGTRLGFVEVRLLDGAPARPPAVPNAVSGRNARWAVIASGAGAPDQAPAFREQLDALAGTPAPWTQDEMNANLLTAAQGATPDELRAAYGRERHDRFAAIKKRYDPRNLFRVNHDIVPA</sequence>
<evidence type="ECO:0000259" key="1">
    <source>
        <dbReference type="Pfam" id="PF08031"/>
    </source>
</evidence>
<evidence type="ECO:0000313" key="2">
    <source>
        <dbReference type="EMBL" id="PZG21136.1"/>
    </source>
</evidence>
<dbReference type="EMBL" id="POUD01000019">
    <property type="protein sequence ID" value="PZG21136.1"/>
    <property type="molecule type" value="Genomic_DNA"/>
</dbReference>
<organism evidence="2 3">
    <name type="scientific">Nonomuraea aridisoli</name>
    <dbReference type="NCBI Taxonomy" id="2070368"/>
    <lineage>
        <taxon>Bacteria</taxon>
        <taxon>Bacillati</taxon>
        <taxon>Actinomycetota</taxon>
        <taxon>Actinomycetes</taxon>
        <taxon>Streptosporangiales</taxon>
        <taxon>Streptosporangiaceae</taxon>
        <taxon>Nonomuraea</taxon>
    </lineage>
</organism>
<dbReference type="AlphaFoldDB" id="A0A2W2EA60"/>
<dbReference type="OrthoDB" id="5169292at2"/>
<gene>
    <name evidence="2" type="ORF">C1J01_07550</name>
</gene>
<comment type="caution">
    <text evidence="2">The sequence shown here is derived from an EMBL/GenBank/DDBJ whole genome shotgun (WGS) entry which is preliminary data.</text>
</comment>
<dbReference type="Gene3D" id="3.40.462.20">
    <property type="match status" value="1"/>
</dbReference>
<evidence type="ECO:0000313" key="3">
    <source>
        <dbReference type="Proteomes" id="UP000249304"/>
    </source>
</evidence>
<dbReference type="Pfam" id="PF08031">
    <property type="entry name" value="BBE"/>
    <property type="match status" value="1"/>
</dbReference>